<comment type="caution">
    <text evidence="2">The sequence shown here is derived from an EMBL/GenBank/DDBJ whole genome shotgun (WGS) entry which is preliminary data.</text>
</comment>
<evidence type="ECO:0000313" key="3">
    <source>
        <dbReference type="Proteomes" id="UP000692954"/>
    </source>
</evidence>
<evidence type="ECO:0008006" key="4">
    <source>
        <dbReference type="Google" id="ProtNLM"/>
    </source>
</evidence>
<dbReference type="Proteomes" id="UP000692954">
    <property type="component" value="Unassembled WGS sequence"/>
</dbReference>
<dbReference type="AlphaFoldDB" id="A0A8S1RJH3"/>
<keyword evidence="1" id="KW-0472">Membrane</keyword>
<feature type="transmembrane region" description="Helical" evidence="1">
    <location>
        <begin position="60"/>
        <end position="79"/>
    </location>
</feature>
<dbReference type="EMBL" id="CAJJDN010000186">
    <property type="protein sequence ID" value="CAD8128348.1"/>
    <property type="molecule type" value="Genomic_DNA"/>
</dbReference>
<keyword evidence="3" id="KW-1185">Reference proteome</keyword>
<accession>A0A8S1RJH3</accession>
<protein>
    <recommendedName>
        <fullName evidence="4">Transmembrane protein</fullName>
    </recommendedName>
</protein>
<proteinExistence type="predicted"/>
<organism evidence="2 3">
    <name type="scientific">Paramecium sonneborni</name>
    <dbReference type="NCBI Taxonomy" id="65129"/>
    <lineage>
        <taxon>Eukaryota</taxon>
        <taxon>Sar</taxon>
        <taxon>Alveolata</taxon>
        <taxon>Ciliophora</taxon>
        <taxon>Intramacronucleata</taxon>
        <taxon>Oligohymenophorea</taxon>
        <taxon>Peniculida</taxon>
        <taxon>Parameciidae</taxon>
        <taxon>Paramecium</taxon>
    </lineage>
</organism>
<name>A0A8S1RJH3_9CILI</name>
<sequence>MNQSENQFNFFNDVKEGNVEIKFNDKNFLQNYVTFIFQNSQYRVNKTVQEQFTLQHFKRFITVQYILFLGIVQTMLIWIQKGKKDLEIYGQKIVQFSIQFLQSLLIKQMMQ</sequence>
<evidence type="ECO:0000256" key="1">
    <source>
        <dbReference type="SAM" id="Phobius"/>
    </source>
</evidence>
<keyword evidence="1" id="KW-0812">Transmembrane</keyword>
<evidence type="ECO:0000313" key="2">
    <source>
        <dbReference type="EMBL" id="CAD8128348.1"/>
    </source>
</evidence>
<keyword evidence="1" id="KW-1133">Transmembrane helix</keyword>
<gene>
    <name evidence="2" type="ORF">PSON_ATCC_30995.1.T1860035</name>
</gene>
<reference evidence="2" key="1">
    <citation type="submission" date="2021-01" db="EMBL/GenBank/DDBJ databases">
        <authorList>
            <consortium name="Genoscope - CEA"/>
            <person name="William W."/>
        </authorList>
    </citation>
    <scope>NUCLEOTIDE SEQUENCE</scope>
</reference>